<dbReference type="Pfam" id="PF00892">
    <property type="entry name" value="EamA"/>
    <property type="match status" value="2"/>
</dbReference>
<comment type="similarity">
    <text evidence="2">Belongs to the EamA transporter family.</text>
</comment>
<comment type="caution">
    <text evidence="8">The sequence shown here is derived from an EMBL/GenBank/DDBJ whole genome shotgun (WGS) entry which is preliminary data.</text>
</comment>
<name>A0A3E0AFP7_9CHLR</name>
<evidence type="ECO:0000259" key="7">
    <source>
        <dbReference type="Pfam" id="PF00892"/>
    </source>
</evidence>
<keyword evidence="4 6" id="KW-1133">Transmembrane helix</keyword>
<sequence>MKNTRGYIALFIAITIWGTAFMITKLVLGVIGPLLLTEIRLVIAFLTMAPFAARQGFRLKDIFNRDIMLFALTGTTLYYGLENTGMVYTSVSSTALILAIIPALTTVLAVVVLKERINRTQLVGLVLVTVGVMLVGLQQNPDVRSPHPLLGNLLVFLSALSWAVYTIQGRIMARKRSALVMAAASIGAAILQLLPFSLWETANQGLPQMNLMAVLGIFYLAIVSSGLTTILWNEALHYLPASVASPIVNLSSVIGLAGAFLLGEKPPLIQIVGGAMALGGVLLSSRSASDEQPEA</sequence>
<evidence type="ECO:0000256" key="1">
    <source>
        <dbReference type="ARBA" id="ARBA00004141"/>
    </source>
</evidence>
<feature type="transmembrane region" description="Helical" evidence="6">
    <location>
        <begin position="179"/>
        <end position="199"/>
    </location>
</feature>
<keyword evidence="9" id="KW-1185">Reference proteome</keyword>
<feature type="transmembrane region" description="Helical" evidence="6">
    <location>
        <begin position="120"/>
        <end position="137"/>
    </location>
</feature>
<proteinExistence type="inferred from homology"/>
<evidence type="ECO:0000256" key="6">
    <source>
        <dbReference type="SAM" id="Phobius"/>
    </source>
</evidence>
<keyword evidence="5 6" id="KW-0472">Membrane</keyword>
<dbReference type="InterPro" id="IPR037185">
    <property type="entry name" value="EmrE-like"/>
</dbReference>
<dbReference type="Proteomes" id="UP000256388">
    <property type="component" value="Unassembled WGS sequence"/>
</dbReference>
<dbReference type="EMBL" id="QUMS01000001">
    <property type="protein sequence ID" value="REG10443.1"/>
    <property type="molecule type" value="Genomic_DNA"/>
</dbReference>
<protein>
    <submittedName>
        <fullName evidence="8">Drug/metabolite transporter (DMT)-like permease</fullName>
    </submittedName>
</protein>
<evidence type="ECO:0000256" key="3">
    <source>
        <dbReference type="ARBA" id="ARBA00022692"/>
    </source>
</evidence>
<feature type="transmembrane region" description="Helical" evidence="6">
    <location>
        <begin position="211"/>
        <end position="232"/>
    </location>
</feature>
<evidence type="ECO:0000313" key="8">
    <source>
        <dbReference type="EMBL" id="REG10443.1"/>
    </source>
</evidence>
<gene>
    <name evidence="8" type="ORF">DFR64_0301</name>
</gene>
<evidence type="ECO:0000313" key="9">
    <source>
        <dbReference type="Proteomes" id="UP000256388"/>
    </source>
</evidence>
<feature type="transmembrane region" description="Helical" evidence="6">
    <location>
        <begin position="87"/>
        <end position="113"/>
    </location>
</feature>
<dbReference type="SUPFAM" id="SSF103481">
    <property type="entry name" value="Multidrug resistance efflux transporter EmrE"/>
    <property type="match status" value="2"/>
</dbReference>
<dbReference type="PANTHER" id="PTHR32322:SF9">
    <property type="entry name" value="AMINO-ACID METABOLITE EFFLUX PUMP-RELATED"/>
    <property type="match status" value="1"/>
</dbReference>
<feature type="transmembrane region" description="Helical" evidence="6">
    <location>
        <begin position="149"/>
        <end position="167"/>
    </location>
</feature>
<evidence type="ECO:0000256" key="2">
    <source>
        <dbReference type="ARBA" id="ARBA00007362"/>
    </source>
</evidence>
<dbReference type="PANTHER" id="PTHR32322">
    <property type="entry name" value="INNER MEMBRANE TRANSPORTER"/>
    <property type="match status" value="1"/>
</dbReference>
<feature type="domain" description="EamA" evidence="7">
    <location>
        <begin position="150"/>
        <end position="285"/>
    </location>
</feature>
<dbReference type="InterPro" id="IPR000620">
    <property type="entry name" value="EamA_dom"/>
</dbReference>
<feature type="transmembrane region" description="Helical" evidence="6">
    <location>
        <begin position="63"/>
        <end position="81"/>
    </location>
</feature>
<feature type="transmembrane region" description="Helical" evidence="6">
    <location>
        <begin position="7"/>
        <end position="24"/>
    </location>
</feature>
<feature type="transmembrane region" description="Helical" evidence="6">
    <location>
        <begin position="30"/>
        <end position="51"/>
    </location>
</feature>
<feature type="domain" description="EamA" evidence="7">
    <location>
        <begin position="5"/>
        <end position="136"/>
    </location>
</feature>
<organism evidence="8 9">
    <name type="scientific">Pelolinea submarina</name>
    <dbReference type="NCBI Taxonomy" id="913107"/>
    <lineage>
        <taxon>Bacteria</taxon>
        <taxon>Bacillati</taxon>
        <taxon>Chloroflexota</taxon>
        <taxon>Anaerolineae</taxon>
        <taxon>Anaerolineales</taxon>
        <taxon>Anaerolineaceae</taxon>
        <taxon>Pelolinea</taxon>
    </lineage>
</organism>
<dbReference type="AlphaFoldDB" id="A0A3E0AFP7"/>
<reference evidence="8 9" key="1">
    <citation type="submission" date="2018-08" db="EMBL/GenBank/DDBJ databases">
        <title>Genomic Encyclopedia of Type Strains, Phase IV (KMG-IV): sequencing the most valuable type-strain genomes for metagenomic binning, comparative biology and taxonomic classification.</title>
        <authorList>
            <person name="Goeker M."/>
        </authorList>
    </citation>
    <scope>NUCLEOTIDE SEQUENCE [LARGE SCALE GENOMIC DNA]</scope>
    <source>
        <strain evidence="8 9">DSM 23923</strain>
    </source>
</reference>
<comment type="subcellular location">
    <subcellularLocation>
        <location evidence="1">Membrane</location>
        <topology evidence="1">Multi-pass membrane protein</topology>
    </subcellularLocation>
</comment>
<keyword evidence="3 6" id="KW-0812">Transmembrane</keyword>
<dbReference type="GO" id="GO:0016020">
    <property type="term" value="C:membrane"/>
    <property type="evidence" value="ECO:0007669"/>
    <property type="project" value="UniProtKB-SubCell"/>
</dbReference>
<accession>A0A3E0AFP7</accession>
<feature type="transmembrane region" description="Helical" evidence="6">
    <location>
        <begin position="239"/>
        <end position="262"/>
    </location>
</feature>
<dbReference type="RefSeq" id="WP_162844804.1">
    <property type="nucleotide sequence ID" value="NZ_QUMS01000001.1"/>
</dbReference>
<dbReference type="InterPro" id="IPR050638">
    <property type="entry name" value="AA-Vitamin_Transporters"/>
</dbReference>
<evidence type="ECO:0000256" key="4">
    <source>
        <dbReference type="ARBA" id="ARBA00022989"/>
    </source>
</evidence>
<dbReference type="Gene3D" id="1.10.3730.20">
    <property type="match status" value="1"/>
</dbReference>
<evidence type="ECO:0000256" key="5">
    <source>
        <dbReference type="ARBA" id="ARBA00023136"/>
    </source>
</evidence>